<evidence type="ECO:0000313" key="11">
    <source>
        <dbReference type="Proteomes" id="UP000018566"/>
    </source>
</evidence>
<keyword evidence="3" id="KW-0309">Germination</keyword>
<dbReference type="PANTHER" id="PTHR35789:SF1">
    <property type="entry name" value="SPORE GERMINATION PROTEIN B3"/>
    <property type="match status" value="1"/>
</dbReference>
<keyword evidence="7" id="KW-0449">Lipoprotein</keyword>
<dbReference type="EMBL" id="CP005938">
    <property type="protein sequence ID" value="AHA75378.1"/>
    <property type="molecule type" value="Genomic_DNA"/>
</dbReference>
<evidence type="ECO:0000313" key="10">
    <source>
        <dbReference type="EMBL" id="AHA75378.1"/>
    </source>
</evidence>
<keyword evidence="5" id="KW-0472">Membrane</keyword>
<keyword evidence="10" id="KW-0614">Plasmid</keyword>
<dbReference type="AlphaFoldDB" id="A0A9W3KIZ1"/>
<evidence type="ECO:0000256" key="5">
    <source>
        <dbReference type="ARBA" id="ARBA00023136"/>
    </source>
</evidence>
<feature type="domain" description="Spore germination protein N-terminal" evidence="9">
    <location>
        <begin position="25"/>
        <end position="189"/>
    </location>
</feature>
<keyword evidence="6" id="KW-0564">Palmitate</keyword>
<proteinExistence type="inferred from homology"/>
<dbReference type="KEGG" id="bthu:YBT1518_33456"/>
<comment type="subcellular location">
    <subcellularLocation>
        <location evidence="1">Membrane</location>
        <topology evidence="1">Lipid-anchor</topology>
    </subcellularLocation>
</comment>
<dbReference type="InterPro" id="IPR057336">
    <property type="entry name" value="GerAC_N"/>
</dbReference>
<dbReference type="NCBIfam" id="TIGR02887">
    <property type="entry name" value="spore_ger_x_C"/>
    <property type="match status" value="1"/>
</dbReference>
<evidence type="ECO:0000256" key="4">
    <source>
        <dbReference type="ARBA" id="ARBA00022729"/>
    </source>
</evidence>
<dbReference type="PANTHER" id="PTHR35789">
    <property type="entry name" value="SPORE GERMINATION PROTEIN B3"/>
    <property type="match status" value="1"/>
</dbReference>
<evidence type="ECO:0000256" key="3">
    <source>
        <dbReference type="ARBA" id="ARBA00022544"/>
    </source>
</evidence>
<evidence type="ECO:0000256" key="2">
    <source>
        <dbReference type="ARBA" id="ARBA00007886"/>
    </source>
</evidence>
<evidence type="ECO:0000259" key="8">
    <source>
        <dbReference type="Pfam" id="PF05504"/>
    </source>
</evidence>
<dbReference type="GO" id="GO:0009847">
    <property type="term" value="P:spore germination"/>
    <property type="evidence" value="ECO:0007669"/>
    <property type="project" value="InterPro"/>
</dbReference>
<evidence type="ECO:0000256" key="6">
    <source>
        <dbReference type="ARBA" id="ARBA00023139"/>
    </source>
</evidence>
<dbReference type="InterPro" id="IPR038501">
    <property type="entry name" value="Spore_GerAC_C_sf"/>
</dbReference>
<name>A0A9W3KIZ1_BACTU</name>
<dbReference type="RefSeq" id="WP_000701946.1">
    <property type="nucleotide sequence ID" value="NC_022876.1"/>
</dbReference>
<reference evidence="10 11" key="1">
    <citation type="submission" date="2013-05" db="EMBL/GenBank/DDBJ databases">
        <title>Complete genome sequence of Bacillus thuringiensis YBT-1518, a typical strain with high toxicity to nematode.</title>
        <authorList>
            <person name="Wang P."/>
            <person name="Zhang C."/>
            <person name="Guo M."/>
            <person name="Guo S."/>
            <person name="Zhu Y."/>
            <person name="Zheng J."/>
            <person name="Zhu L."/>
            <person name="Ruan L."/>
            <person name="Peng D."/>
            <person name="Sun M."/>
        </authorList>
    </citation>
    <scope>NUCLEOTIDE SEQUENCE [LARGE SCALE GENOMIC DNA]</scope>
    <source>
        <strain evidence="10 11">YBT-1518</strain>
        <plasmid evidence="10 11">pBMB0231</plasmid>
    </source>
</reference>
<dbReference type="InterPro" id="IPR046953">
    <property type="entry name" value="Spore_GerAC-like_C"/>
</dbReference>
<geneLocation type="plasmid" evidence="10 11">
    <name>pBMB0231</name>
</geneLocation>
<dbReference type="Gene3D" id="3.30.300.210">
    <property type="entry name" value="Nutrient germinant receptor protein C, domain 3"/>
    <property type="match status" value="1"/>
</dbReference>
<feature type="domain" description="Spore germination GerAC-like C-terminal" evidence="8">
    <location>
        <begin position="198"/>
        <end position="356"/>
    </location>
</feature>
<dbReference type="InterPro" id="IPR008844">
    <property type="entry name" value="Spore_GerAC-like"/>
</dbReference>
<keyword evidence="4" id="KW-0732">Signal</keyword>
<protein>
    <submittedName>
        <fullName evidence="10">Spore germination protein QC</fullName>
    </submittedName>
</protein>
<dbReference type="Proteomes" id="UP000018566">
    <property type="component" value="Plasmid pBMB0231"/>
</dbReference>
<evidence type="ECO:0000256" key="1">
    <source>
        <dbReference type="ARBA" id="ARBA00004635"/>
    </source>
</evidence>
<evidence type="ECO:0000256" key="7">
    <source>
        <dbReference type="ARBA" id="ARBA00023288"/>
    </source>
</evidence>
<organism evidence="10 11">
    <name type="scientific">Bacillus thuringiensis YBT-1518</name>
    <dbReference type="NCBI Taxonomy" id="529122"/>
    <lineage>
        <taxon>Bacteria</taxon>
        <taxon>Bacillati</taxon>
        <taxon>Bacillota</taxon>
        <taxon>Bacilli</taxon>
        <taxon>Bacillales</taxon>
        <taxon>Bacillaceae</taxon>
        <taxon>Bacillus</taxon>
        <taxon>Bacillus cereus group</taxon>
    </lineage>
</organism>
<dbReference type="Pfam" id="PF05504">
    <property type="entry name" value="Spore_GerAC"/>
    <property type="match status" value="1"/>
</dbReference>
<gene>
    <name evidence="10" type="ORF">YBT1518_33456</name>
</gene>
<sequence length="370" mass="42026">MKIRFIIFLCIMMLLVFIFGRVPKEVLDDIQLAKGVGYDSSSTKNQMQVSGVYAVYNPDKTITNKVLTTTSSLSKESLEKQNEQSDEPIANGKLEVALFGHELSKKGISTIIDTFHRDANVSSRLLLAIVDGKAKNVLEKKYGNKDTGSFLANLLEHNMAQGLLPKNNLHLFLTSYFSKLKDPVLPLLKLEGKYIRIEGIALFKKGRYVKKIHRDNLFIFKALRERVKLGHVKVKISKDVDVSVQSVVTHRKFLIRTFTPDPQITLRLKVKGLVREFQGKRISQDIIQITEKAMKHSLEKQGDAIIKECQELHIDPVGIGNEARSRIRHFNIKRWEKQYPKLKVKVIVEPNITEYGVVDGNTSRPGIGHK</sequence>
<dbReference type="GO" id="GO:0016020">
    <property type="term" value="C:membrane"/>
    <property type="evidence" value="ECO:0007669"/>
    <property type="project" value="UniProtKB-SubCell"/>
</dbReference>
<evidence type="ECO:0000259" key="9">
    <source>
        <dbReference type="Pfam" id="PF25198"/>
    </source>
</evidence>
<dbReference type="Pfam" id="PF25198">
    <property type="entry name" value="Spore_GerAC_N"/>
    <property type="match status" value="1"/>
</dbReference>
<comment type="similarity">
    <text evidence="2">Belongs to the GerABKC lipoprotein family.</text>
</comment>
<accession>A0A9W3KIZ1</accession>